<proteinExistence type="predicted"/>
<dbReference type="PANTHER" id="PTHR34069">
    <property type="entry name" value="3-OXOACYL-[ACYL-CARRIER-PROTEIN] SYNTHASE 3"/>
    <property type="match status" value="1"/>
</dbReference>
<dbReference type="EMBL" id="WTVS01000033">
    <property type="protein sequence ID" value="NMF98832.1"/>
    <property type="molecule type" value="Genomic_DNA"/>
</dbReference>
<protein>
    <submittedName>
        <fullName evidence="5">3-hydroxy-3-methylglutaryl CoA synthase</fullName>
    </submittedName>
</protein>
<dbReference type="Pfam" id="PF08541">
    <property type="entry name" value="ACP_syn_III_C"/>
    <property type="match status" value="1"/>
</dbReference>
<dbReference type="SUPFAM" id="SSF50249">
    <property type="entry name" value="Nucleic acid-binding proteins"/>
    <property type="match status" value="1"/>
</dbReference>
<evidence type="ECO:0000313" key="6">
    <source>
        <dbReference type="Proteomes" id="UP000634522"/>
    </source>
</evidence>
<comment type="caution">
    <text evidence="5">The sequence shown here is derived from an EMBL/GenBank/DDBJ whole genome shotgun (WGS) entry which is preliminary data.</text>
</comment>
<feature type="domain" description="Beta-ketoacyl-[acyl-carrier-protein] synthase III C-terminal" evidence="4">
    <location>
        <begin position="216"/>
        <end position="295"/>
    </location>
</feature>
<reference evidence="5 6" key="1">
    <citation type="submission" date="2019-12" db="EMBL/GenBank/DDBJ databases">
        <title>Comparative genomics gives insights into the taxonomy of the Azoarcus-Aromatoleum group and reveals separate origins of nif in the plant-associated Azoarcus and non-plant-associated Aromatoleum sub-groups.</title>
        <authorList>
            <person name="Lafos M."/>
            <person name="Maluk M."/>
            <person name="Batista M."/>
            <person name="Junghare M."/>
            <person name="Carmona M."/>
            <person name="Faoro H."/>
            <person name="Cruz L.M."/>
            <person name="Battistoni F."/>
            <person name="De Souza E."/>
            <person name="Pedrosa F."/>
            <person name="Chen W.-M."/>
            <person name="Poole P.S."/>
            <person name="Dixon R.A."/>
            <person name="James E.K."/>
        </authorList>
    </citation>
    <scope>NUCLEOTIDE SEQUENCE [LARGE SCALE GENOMIC DNA]</scope>
    <source>
        <strain evidence="5 6">T</strain>
    </source>
</reference>
<name>A0ABX1NHQ2_9RHOO</name>
<dbReference type="RefSeq" id="WP_169141524.1">
    <property type="nucleotide sequence ID" value="NZ_WTVS01000033.1"/>
</dbReference>
<keyword evidence="2" id="KW-0012">Acyltransferase</keyword>
<evidence type="ECO:0000259" key="3">
    <source>
        <dbReference type="Pfam" id="PF01796"/>
    </source>
</evidence>
<dbReference type="SUPFAM" id="SSF53901">
    <property type="entry name" value="Thiolase-like"/>
    <property type="match status" value="2"/>
</dbReference>
<dbReference type="PANTHER" id="PTHR34069:SF2">
    <property type="entry name" value="BETA-KETOACYL-[ACYL-CARRIER-PROTEIN] SYNTHASE III"/>
    <property type="match status" value="1"/>
</dbReference>
<sequence>MSNDFGILSCGAYVPRLRLQRKSIAISNSWFSPGLRGLARGERAMANWDEDVITMAVEAARSCLQGRKRSGVGQLTFASTTFPFDDRQNAGVVANALNLKSSLAVLDASGSQRAGASALSAAFGSSAGSDFLVVASEKRQAKAASPQEMHYGDGAAAILVGRGQPIARLIGSHSETVDFVDHFRGRGADYDYGWEERWIREEGYQKIVPRAIGTALKSAEVSPESITHFCMPCTLSRVGAAVAKAAGIKEEAVRDNLAAVCGDTGTAHSLLMLAHALEDAKPGDRILVAAFGQGCEVLLFEVTDAISEAAARKCVSATLARRKEESNYQKFLAFNDTVVLEHGMRSEMDKITTLTSLYRNRDTVMGMVGGRCRCCGTRQFPRGRYCVNPECNALDSQDDLPFSDTPATVMTYTADSLTYSRNPPHYYGMVRFEGGGRLVMDFADVDEGRMEVGLPMRMMFRVKDYDHARGFVRYFWKAAPI</sequence>
<keyword evidence="1" id="KW-0808">Transferase</keyword>
<gene>
    <name evidence="5" type="ORF">GPA27_15735</name>
</gene>
<keyword evidence="6" id="KW-1185">Reference proteome</keyword>
<feature type="domain" description="ChsH2 C-terminal OB-fold" evidence="3">
    <location>
        <begin position="406"/>
        <end position="461"/>
    </location>
</feature>
<accession>A0ABX1NHQ2</accession>
<dbReference type="Proteomes" id="UP000634522">
    <property type="component" value="Unassembled WGS sequence"/>
</dbReference>
<dbReference type="InterPro" id="IPR002878">
    <property type="entry name" value="ChsH2_C"/>
</dbReference>
<dbReference type="CDD" id="cd00827">
    <property type="entry name" value="init_cond_enzymes"/>
    <property type="match status" value="1"/>
</dbReference>
<dbReference type="InterPro" id="IPR016039">
    <property type="entry name" value="Thiolase-like"/>
</dbReference>
<dbReference type="Pfam" id="PF01796">
    <property type="entry name" value="OB_ChsH2_C"/>
    <property type="match status" value="1"/>
</dbReference>
<dbReference type="InterPro" id="IPR013747">
    <property type="entry name" value="ACP_syn_III_C"/>
</dbReference>
<evidence type="ECO:0000313" key="5">
    <source>
        <dbReference type="EMBL" id="NMF98832.1"/>
    </source>
</evidence>
<evidence type="ECO:0000256" key="2">
    <source>
        <dbReference type="ARBA" id="ARBA00023315"/>
    </source>
</evidence>
<dbReference type="InterPro" id="IPR012340">
    <property type="entry name" value="NA-bd_OB-fold"/>
</dbReference>
<evidence type="ECO:0000256" key="1">
    <source>
        <dbReference type="ARBA" id="ARBA00022679"/>
    </source>
</evidence>
<dbReference type="Gene3D" id="3.40.47.10">
    <property type="match status" value="2"/>
</dbReference>
<organism evidence="5 6">
    <name type="scientific">Aromatoleum toluolicum</name>
    <dbReference type="NCBI Taxonomy" id="90060"/>
    <lineage>
        <taxon>Bacteria</taxon>
        <taxon>Pseudomonadati</taxon>
        <taxon>Pseudomonadota</taxon>
        <taxon>Betaproteobacteria</taxon>
        <taxon>Rhodocyclales</taxon>
        <taxon>Rhodocyclaceae</taxon>
        <taxon>Aromatoleum</taxon>
    </lineage>
</organism>
<evidence type="ECO:0000259" key="4">
    <source>
        <dbReference type="Pfam" id="PF08541"/>
    </source>
</evidence>